<accession>A0A3G8JQP0</accession>
<evidence type="ECO:0000313" key="1">
    <source>
        <dbReference type="EMBL" id="AZG47464.1"/>
    </source>
</evidence>
<dbReference type="EMBL" id="CP033972">
    <property type="protein sequence ID" value="AZG47464.1"/>
    <property type="molecule type" value="Genomic_DNA"/>
</dbReference>
<dbReference type="Proteomes" id="UP000271469">
    <property type="component" value="Chromosome"/>
</dbReference>
<gene>
    <name evidence="1" type="ORF">D7316_04074</name>
</gene>
<reference evidence="1 2" key="1">
    <citation type="submission" date="2018-11" db="EMBL/GenBank/DDBJ databases">
        <title>Gordonia insulae sp. nov., isolated from an island soil.</title>
        <authorList>
            <person name="Kim Y.S."/>
            <person name="Kim S.B."/>
        </authorList>
    </citation>
    <scope>NUCLEOTIDE SEQUENCE [LARGE SCALE GENOMIC DNA]</scope>
    <source>
        <strain evidence="1 2">MMS17-SY073</strain>
    </source>
</reference>
<dbReference type="KEGG" id="gom:D7316_04074"/>
<keyword evidence="2" id="KW-1185">Reference proteome</keyword>
<dbReference type="RefSeq" id="WP_124709818.1">
    <property type="nucleotide sequence ID" value="NZ_CP033972.1"/>
</dbReference>
<evidence type="ECO:0000313" key="2">
    <source>
        <dbReference type="Proteomes" id="UP000271469"/>
    </source>
</evidence>
<sequence length="141" mass="15412">MEITTHIVNSHPRSRLFGSTAEYHRARPGHSTKPRAVVTGIQEQDATQVSGDVLAEWDILFHGEIEGATIPAVGDVLAYRTVRRARHSRTTSVEGDAHPVVLLAEDVPFADAESVWRRVLESADLGGTLSDVLAEYRTGEV</sequence>
<dbReference type="AlphaFoldDB" id="A0A3G8JQP0"/>
<organism evidence="1 2">
    <name type="scientific">Gordonia insulae</name>
    <dbReference type="NCBI Taxonomy" id="2420509"/>
    <lineage>
        <taxon>Bacteria</taxon>
        <taxon>Bacillati</taxon>
        <taxon>Actinomycetota</taxon>
        <taxon>Actinomycetes</taxon>
        <taxon>Mycobacteriales</taxon>
        <taxon>Gordoniaceae</taxon>
        <taxon>Gordonia</taxon>
    </lineage>
</organism>
<protein>
    <submittedName>
        <fullName evidence="1">Uncharacterized protein</fullName>
    </submittedName>
</protein>
<dbReference type="OrthoDB" id="4377759at2"/>
<name>A0A3G8JQP0_9ACTN</name>
<proteinExistence type="predicted"/>